<dbReference type="Proteomes" id="UP001454036">
    <property type="component" value="Unassembled WGS sequence"/>
</dbReference>
<keyword evidence="2" id="KW-1185">Reference proteome</keyword>
<dbReference type="AlphaFoldDB" id="A0AAV3Q2G5"/>
<organism evidence="1 2">
    <name type="scientific">Lithospermum erythrorhizon</name>
    <name type="common">Purple gromwell</name>
    <name type="synonym">Lithospermum officinale var. erythrorhizon</name>
    <dbReference type="NCBI Taxonomy" id="34254"/>
    <lineage>
        <taxon>Eukaryota</taxon>
        <taxon>Viridiplantae</taxon>
        <taxon>Streptophyta</taxon>
        <taxon>Embryophyta</taxon>
        <taxon>Tracheophyta</taxon>
        <taxon>Spermatophyta</taxon>
        <taxon>Magnoliopsida</taxon>
        <taxon>eudicotyledons</taxon>
        <taxon>Gunneridae</taxon>
        <taxon>Pentapetalae</taxon>
        <taxon>asterids</taxon>
        <taxon>lamiids</taxon>
        <taxon>Boraginales</taxon>
        <taxon>Boraginaceae</taxon>
        <taxon>Boraginoideae</taxon>
        <taxon>Lithospermeae</taxon>
        <taxon>Lithospermum</taxon>
    </lineage>
</organism>
<gene>
    <name evidence="1" type="ORF">LIER_14917</name>
</gene>
<protein>
    <recommendedName>
        <fullName evidence="3">Gag-pol polyprotein</fullName>
    </recommendedName>
</protein>
<evidence type="ECO:0000313" key="1">
    <source>
        <dbReference type="EMBL" id="GAA0157710.1"/>
    </source>
</evidence>
<proteinExistence type="predicted"/>
<evidence type="ECO:0008006" key="3">
    <source>
        <dbReference type="Google" id="ProtNLM"/>
    </source>
</evidence>
<comment type="caution">
    <text evidence="1">The sequence shown here is derived from an EMBL/GenBank/DDBJ whole genome shotgun (WGS) entry which is preliminary data.</text>
</comment>
<sequence>MSNEKLVRKFLRILPKKFAHKVMVIEEAQDLTTMRVDELMANLTTFEMSFDDGEPKEEDDQEEKVSNFVAFTAQTEPPVGDSLHDNSEDEEEMTEEELLEDYKLLYTKWADELTMIYTKVDTEKGKLMKENEKLTKIVLDRDEEIENLNAQLKALNKGLKMMIQALIFLTKFW</sequence>
<dbReference type="EMBL" id="BAABME010003168">
    <property type="protein sequence ID" value="GAA0157710.1"/>
    <property type="molecule type" value="Genomic_DNA"/>
</dbReference>
<evidence type="ECO:0000313" key="2">
    <source>
        <dbReference type="Proteomes" id="UP001454036"/>
    </source>
</evidence>
<accession>A0AAV3Q2G5</accession>
<reference evidence="1 2" key="1">
    <citation type="submission" date="2024-01" db="EMBL/GenBank/DDBJ databases">
        <title>The complete chloroplast genome sequence of Lithospermum erythrorhizon: insights into the phylogenetic relationship among Boraginaceae species and the maternal lineages of purple gromwells.</title>
        <authorList>
            <person name="Okada T."/>
            <person name="Watanabe K."/>
        </authorList>
    </citation>
    <scope>NUCLEOTIDE SEQUENCE [LARGE SCALE GENOMIC DNA]</scope>
</reference>
<name>A0AAV3Q2G5_LITER</name>